<dbReference type="RefSeq" id="WP_247974930.1">
    <property type="nucleotide sequence ID" value="NZ_CP095848.1"/>
</dbReference>
<dbReference type="EMBL" id="CP095848">
    <property type="protein sequence ID" value="UPL48522.1"/>
    <property type="molecule type" value="Genomic_DNA"/>
</dbReference>
<proteinExistence type="predicted"/>
<dbReference type="CDD" id="cd00085">
    <property type="entry name" value="HNHc"/>
    <property type="match status" value="1"/>
</dbReference>
<protein>
    <submittedName>
        <fullName evidence="2">HNH endonuclease</fullName>
    </submittedName>
</protein>
<keyword evidence="2" id="KW-0378">Hydrolase</keyword>
<name>A0ABY4J996_9BACT</name>
<dbReference type="GO" id="GO:0004519">
    <property type="term" value="F:endonuclease activity"/>
    <property type="evidence" value="ECO:0007669"/>
    <property type="project" value="UniProtKB-KW"/>
</dbReference>
<keyword evidence="2" id="KW-0255">Endonuclease</keyword>
<evidence type="ECO:0000313" key="2">
    <source>
        <dbReference type="EMBL" id="UPL48522.1"/>
    </source>
</evidence>
<accession>A0ABY4J996</accession>
<reference evidence="2 3" key="1">
    <citation type="submission" date="2022-04" db="EMBL/GenBank/DDBJ databases">
        <title>Hymenobacter sp. isolated from the air.</title>
        <authorList>
            <person name="Won M."/>
            <person name="Lee C.-M."/>
            <person name="Woen H.-Y."/>
            <person name="Kwon S.-W."/>
        </authorList>
    </citation>
    <scope>NUCLEOTIDE SEQUENCE [LARGE SCALE GENOMIC DNA]</scope>
    <source>
        <strain evidence="3">5516 S-25</strain>
    </source>
</reference>
<evidence type="ECO:0000313" key="3">
    <source>
        <dbReference type="Proteomes" id="UP000829647"/>
    </source>
</evidence>
<keyword evidence="2" id="KW-0540">Nuclease</keyword>
<dbReference type="Gene3D" id="1.10.30.50">
    <property type="match status" value="1"/>
</dbReference>
<feature type="domain" description="HNH nuclease" evidence="1">
    <location>
        <begin position="208"/>
        <end position="254"/>
    </location>
</feature>
<sequence length="336" mass="38616">MTTFTDEDYWSAIVLYGLNSATYKMALGKTLLDLGEQGGEVVPWEVLARAYFDNYTSRLTGPTVLPQQGNPTRLTIMERIVRRYQQGSLEYSQAIVEVAATSFSDVIPRFQTIVNNKELARNKFYHFRHGKSLTLTDSLLTLVQSTQVTAFRNQLDSRWNLLEGAFQMTRDHSLLSNDTRDIYLVNGYQRTNLTSNIPFLEGYQGNTCFYCGEPIPDGDVHIDHVLPRQVLLHDEIWNLVLSHSYCNTSKSDKLVGEHYISKLIQRNENVMGSNHPWKARIERELGSTSVQRAKKLRWHYENVLKVMGRNYWGGINSYNPATDPFFRKFITVLNNG</sequence>
<organism evidence="2 3">
    <name type="scientific">Hymenobacter sublimis</name>
    <dbReference type="NCBI Taxonomy" id="2933777"/>
    <lineage>
        <taxon>Bacteria</taxon>
        <taxon>Pseudomonadati</taxon>
        <taxon>Bacteroidota</taxon>
        <taxon>Cytophagia</taxon>
        <taxon>Cytophagales</taxon>
        <taxon>Hymenobacteraceae</taxon>
        <taxon>Hymenobacter</taxon>
    </lineage>
</organism>
<evidence type="ECO:0000259" key="1">
    <source>
        <dbReference type="Pfam" id="PF13395"/>
    </source>
</evidence>
<keyword evidence="3" id="KW-1185">Reference proteome</keyword>
<dbReference type="InterPro" id="IPR003615">
    <property type="entry name" value="HNH_nuc"/>
</dbReference>
<gene>
    <name evidence="2" type="ORF">MWH26_15175</name>
</gene>
<dbReference type="Proteomes" id="UP000829647">
    <property type="component" value="Chromosome"/>
</dbReference>
<dbReference type="Pfam" id="PF13395">
    <property type="entry name" value="HNH_4"/>
    <property type="match status" value="1"/>
</dbReference>